<dbReference type="AlphaFoldDB" id="A0A0F9PCB7"/>
<dbReference type="InterPro" id="IPR011604">
    <property type="entry name" value="PDDEXK-like_dom_sf"/>
</dbReference>
<comment type="caution">
    <text evidence="2">The sequence shown here is derived from an EMBL/GenBank/DDBJ whole genome shotgun (WGS) entry which is preliminary data.</text>
</comment>
<dbReference type="InterPro" id="IPR038726">
    <property type="entry name" value="PDDEXK_AddAB-type"/>
</dbReference>
<proteinExistence type="predicted"/>
<dbReference type="InterPro" id="IPR027417">
    <property type="entry name" value="P-loop_NTPase"/>
</dbReference>
<dbReference type="Gene3D" id="3.90.320.10">
    <property type="match status" value="1"/>
</dbReference>
<name>A0A0F9PCB7_9ZZZZ</name>
<reference evidence="2" key="1">
    <citation type="journal article" date="2015" name="Nature">
        <title>Complex archaea that bridge the gap between prokaryotes and eukaryotes.</title>
        <authorList>
            <person name="Spang A."/>
            <person name="Saw J.H."/>
            <person name="Jorgensen S.L."/>
            <person name="Zaremba-Niedzwiedzka K."/>
            <person name="Martijn J."/>
            <person name="Lind A.E."/>
            <person name="van Eijk R."/>
            <person name="Schleper C."/>
            <person name="Guy L."/>
            <person name="Ettema T.J."/>
        </authorList>
    </citation>
    <scope>NUCLEOTIDE SEQUENCE</scope>
</reference>
<feature type="domain" description="PD-(D/E)XK endonuclease-like" evidence="1">
    <location>
        <begin position="740"/>
        <end position="972"/>
    </location>
</feature>
<accession>A0A0F9PCB7</accession>
<protein>
    <recommendedName>
        <fullName evidence="1">PD-(D/E)XK endonuclease-like domain-containing protein</fullName>
    </recommendedName>
</protein>
<gene>
    <name evidence="2" type="ORF">LCGC14_0843910</name>
</gene>
<evidence type="ECO:0000259" key="1">
    <source>
        <dbReference type="Pfam" id="PF12705"/>
    </source>
</evidence>
<organism evidence="2">
    <name type="scientific">marine sediment metagenome</name>
    <dbReference type="NCBI Taxonomy" id="412755"/>
    <lineage>
        <taxon>unclassified sequences</taxon>
        <taxon>metagenomes</taxon>
        <taxon>ecological metagenomes</taxon>
    </lineage>
</organism>
<dbReference type="SUPFAM" id="SSF52980">
    <property type="entry name" value="Restriction endonuclease-like"/>
    <property type="match status" value="1"/>
</dbReference>
<dbReference type="InterPro" id="IPR011335">
    <property type="entry name" value="Restrct_endonuc-II-like"/>
</dbReference>
<dbReference type="Pfam" id="PF12705">
    <property type="entry name" value="PDDEXK_1"/>
    <property type="match status" value="1"/>
</dbReference>
<evidence type="ECO:0000313" key="2">
    <source>
        <dbReference type="EMBL" id="KKN29460.1"/>
    </source>
</evidence>
<dbReference type="EMBL" id="LAZR01002487">
    <property type="protein sequence ID" value="KKN29460.1"/>
    <property type="molecule type" value="Genomic_DNA"/>
</dbReference>
<sequence length="995" mass="112701">MLAKTYKMNTLISFLAEYCKAHLLQEKIFIVPSYQLGHQIGEVLTSKGHSWVNLHFVTLPSLAQEIAGVELSTRGVRQISKAASLFMLDKIFRNLKEKEKLDYFRELEASSGVVKAIHRSLFSLRMAGLGSKDLSTDSFIKKNKGEEVILFLKKYEEELEKKKHIDLPGLYSLAIEKAKNIHHDEKKTYLCLQDLTLSRIELEFLKKIAGKNLVLVPQDPVYGLKKPRRFLKEEIAVLSSGVRNDKGGTKPEPSSDLERAPWLFSPKDAPPPFKDETLELFSAIGPTNECREILRRIISENLPLDNVEIIHPAGDTYSSLFYVLSSKTDLKVTYAEGIALGFASAGKVFNGLTDWMEDNFLVSHLCRLIEGGNLKLSREKGHDVPSPLKISRYLKNAMIGWDRNRYIPRLKTLVKSMEDNAKLAQEEGEEKRYENYKANISQVKWLIKVINQFLELIPSWDEEGLLDFAALCQGVSSFIKKFSRIQNELDREALSLISGRLEEAASIEASPLDKEEAFEWMRSLGDGLHVGASGPMPGHLHLSSRHYGGYSGRSVTFIVALDQGAFPGAGLQDPILLDEEREKISEDLPTTSDLLRENLYAAAGLLSSLRGKATLSYSSLDLIESRQSFPSSLLLQAHRLLKGDPGLDYTNLLSSLPEDSGFLPEALDKVFDEIEWWLMRLAPGGNFFDGLEAVKKNFPELGQGIYALKMRAGTSLSAFEGQVDIKPEEVHPLMNRKVVMSSSRIELLARCPFGYFLHYILGLWKPEELELDQSQWLNPMQRGSLLHEIFYKFMSEIRDRGEEIDPKKHKPLIRKTAEKIIKKYKEEIPPPYEGIYEREREEVMETLGVFLKAEIKRETKVEPVMFEVSFGLERGASEGIEEAVNIEIGLRGSFSLRGKIDRIDRLENNQYRVIDYKTGSSSSYEDFECFGRGRILQHALYAVAAEQIIKKLGMDSSPQVVQSGYYFPTMKGGGQEFLADRFDRGRLRASTCFYH</sequence>
<dbReference type="SUPFAM" id="SSF52540">
    <property type="entry name" value="P-loop containing nucleoside triphosphate hydrolases"/>
    <property type="match status" value="1"/>
</dbReference>